<gene>
    <name evidence="1" type="ORF">ACJ72_07902</name>
</gene>
<evidence type="ECO:0000313" key="1">
    <source>
        <dbReference type="EMBL" id="OAX77796.1"/>
    </source>
</evidence>
<feature type="non-terminal residue" evidence="1">
    <location>
        <position position="65"/>
    </location>
</feature>
<dbReference type="Proteomes" id="UP000091918">
    <property type="component" value="Unassembled WGS sequence"/>
</dbReference>
<keyword evidence="2" id="KW-1185">Reference proteome</keyword>
<reference evidence="1 2" key="1">
    <citation type="submission" date="2015-07" db="EMBL/GenBank/DDBJ databases">
        <title>Emmonsia species relationships and genome sequence.</title>
        <authorList>
            <person name="Cuomo C.A."/>
            <person name="Schwartz I.S."/>
            <person name="Kenyon C."/>
            <person name="de Hoog G.S."/>
            <person name="Govender N.P."/>
            <person name="Botha A."/>
            <person name="Moreno L."/>
            <person name="de Vries M."/>
            <person name="Munoz J.F."/>
            <person name="Stielow J.B."/>
        </authorList>
    </citation>
    <scope>NUCLEOTIDE SEQUENCE [LARGE SCALE GENOMIC DNA]</scope>
    <source>
        <strain evidence="1 2">CBS 136260</strain>
    </source>
</reference>
<sequence length="65" mass="7694">MDFDNLACNKNAIIFIVWERNLEKCLRFNRTPIEATSYSHGSYNRCFIVKFNHRPDVVVRFNVLG</sequence>
<dbReference type="EMBL" id="LGUA01002043">
    <property type="protein sequence ID" value="OAX77796.1"/>
    <property type="molecule type" value="Genomic_DNA"/>
</dbReference>
<dbReference type="OrthoDB" id="4205945at2759"/>
<comment type="caution">
    <text evidence="1">The sequence shown here is derived from an EMBL/GenBank/DDBJ whole genome shotgun (WGS) entry which is preliminary data.</text>
</comment>
<organism evidence="1 2">
    <name type="scientific">Emergomyces africanus</name>
    <dbReference type="NCBI Taxonomy" id="1955775"/>
    <lineage>
        <taxon>Eukaryota</taxon>
        <taxon>Fungi</taxon>
        <taxon>Dikarya</taxon>
        <taxon>Ascomycota</taxon>
        <taxon>Pezizomycotina</taxon>
        <taxon>Eurotiomycetes</taxon>
        <taxon>Eurotiomycetidae</taxon>
        <taxon>Onygenales</taxon>
        <taxon>Ajellomycetaceae</taxon>
        <taxon>Emergomyces</taxon>
    </lineage>
</organism>
<dbReference type="AlphaFoldDB" id="A0A1B7NM90"/>
<name>A0A1B7NM90_9EURO</name>
<accession>A0A1B7NM90</accession>
<proteinExistence type="predicted"/>
<evidence type="ECO:0000313" key="2">
    <source>
        <dbReference type="Proteomes" id="UP000091918"/>
    </source>
</evidence>
<protein>
    <submittedName>
        <fullName evidence="1">Uncharacterized protein</fullName>
    </submittedName>
</protein>